<proteinExistence type="predicted"/>
<keyword evidence="2" id="KW-1185">Reference proteome</keyword>
<organism evidence="1 2">
    <name type="scientific">Acinetobacter higginsii</name>
    <dbReference type="NCBI Taxonomy" id="70347"/>
    <lineage>
        <taxon>Bacteria</taxon>
        <taxon>Pseudomonadati</taxon>
        <taxon>Pseudomonadota</taxon>
        <taxon>Gammaproteobacteria</taxon>
        <taxon>Moraxellales</taxon>
        <taxon>Moraxellaceae</taxon>
        <taxon>Acinetobacter</taxon>
    </lineage>
</organism>
<evidence type="ECO:0000313" key="2">
    <source>
        <dbReference type="Proteomes" id="UP000013084"/>
    </source>
</evidence>
<dbReference type="HOGENOM" id="CLU_2875474_0_0_6"/>
<comment type="caution">
    <text evidence="1">The sequence shown here is derived from an EMBL/GenBank/DDBJ whole genome shotgun (WGS) entry which is preliminary data.</text>
</comment>
<gene>
    <name evidence="1" type="ORF">F902_03285</name>
</gene>
<dbReference type="PATRIC" id="fig|1217700.3.peg.3192"/>
<reference evidence="1 2" key="1">
    <citation type="submission" date="2013-02" db="EMBL/GenBank/DDBJ databases">
        <title>The Genome Sequence of Acinetobacter sp. CIP 70.18.</title>
        <authorList>
            <consortium name="The Broad Institute Genome Sequencing Platform"/>
            <consortium name="The Broad Institute Genome Sequencing Center for Infectious Disease"/>
            <person name="Cerqueira G."/>
            <person name="Feldgarden M."/>
            <person name="Courvalin P."/>
            <person name="Perichon B."/>
            <person name="Grillot-Courvalin C."/>
            <person name="Clermont D."/>
            <person name="Rocha E."/>
            <person name="Yoon E.-J."/>
            <person name="Nemec A."/>
            <person name="Walker B."/>
            <person name="Young S.K."/>
            <person name="Zeng Q."/>
            <person name="Gargeya S."/>
            <person name="Fitzgerald M."/>
            <person name="Haas B."/>
            <person name="Abouelleil A."/>
            <person name="Alvarado L."/>
            <person name="Arachchi H.M."/>
            <person name="Berlin A.M."/>
            <person name="Chapman S.B."/>
            <person name="Dewar J."/>
            <person name="Goldberg J."/>
            <person name="Griggs A."/>
            <person name="Gujja S."/>
            <person name="Hansen M."/>
            <person name="Howarth C."/>
            <person name="Imamovic A."/>
            <person name="Larimer J."/>
            <person name="McCowan C."/>
            <person name="Murphy C."/>
            <person name="Neiman D."/>
            <person name="Pearson M."/>
            <person name="Priest M."/>
            <person name="Roberts A."/>
            <person name="Saif S."/>
            <person name="Shea T."/>
            <person name="Sisk P."/>
            <person name="Sykes S."/>
            <person name="Wortman J."/>
            <person name="Nusbaum C."/>
            <person name="Birren B."/>
        </authorList>
    </citation>
    <scope>NUCLEOTIDE SEQUENCE [LARGE SCALE GENOMIC DNA]</scope>
    <source>
        <strain evidence="1 2">CIP 70.18</strain>
    </source>
</reference>
<dbReference type="AlphaFoldDB" id="N9SM84"/>
<sequence length="63" mass="7002">MACGLGWKNEAKACETGAIVLTYRNDEDEIIHIRASKVGENGIKANTWYQLDENGEFVEVNGE</sequence>
<evidence type="ECO:0000313" key="1">
    <source>
        <dbReference type="EMBL" id="ENX55726.1"/>
    </source>
</evidence>
<dbReference type="EMBL" id="APRN01000039">
    <property type="protein sequence ID" value="ENX55726.1"/>
    <property type="molecule type" value="Genomic_DNA"/>
</dbReference>
<protein>
    <submittedName>
        <fullName evidence="1">Uncharacterized protein</fullName>
    </submittedName>
</protein>
<name>N9SM84_9GAMM</name>
<accession>N9SM84</accession>
<dbReference type="Proteomes" id="UP000013084">
    <property type="component" value="Unassembled WGS sequence"/>
</dbReference>